<sequence>MTATTPLQPAADNVLAVDGVTVRLNGRMILDDVTFAVPPGGFCGLIGSNGAGKTTLLRVLLGLINPGSGQVQVAPSRERGGVAIGYVPQKISLDGDLPLRARDLIGLGLDGQRLGTGWPSRNRRNAIQDMVEAVGAARFADNRVGNLSGGEQQRVMIAQALISRPRLLLLDEPLANLDIRSAAEVVDLLARIARDNGVAIVLSAHDMNPLLRAMDQVVYLADGRAVSGTTDEVIQSGTLSRLYRHDVEVIRAQGRVLVVSGGDPADTDGLHHPGRAV</sequence>
<dbReference type="PROSITE" id="PS00211">
    <property type="entry name" value="ABC_TRANSPORTER_1"/>
    <property type="match status" value="1"/>
</dbReference>
<dbReference type="GO" id="GO:0005524">
    <property type="term" value="F:ATP binding"/>
    <property type="evidence" value="ECO:0007669"/>
    <property type="project" value="UniProtKB-KW"/>
</dbReference>
<dbReference type="PANTHER" id="PTHR42734">
    <property type="entry name" value="METAL TRANSPORT SYSTEM ATP-BINDING PROTEIN TM_0124-RELATED"/>
    <property type="match status" value="1"/>
</dbReference>
<evidence type="ECO:0000259" key="5">
    <source>
        <dbReference type="PROSITE" id="PS50893"/>
    </source>
</evidence>
<dbReference type="InterPro" id="IPR017871">
    <property type="entry name" value="ABC_transporter-like_CS"/>
</dbReference>
<dbReference type="Gene3D" id="3.40.50.300">
    <property type="entry name" value="P-loop containing nucleotide triphosphate hydrolases"/>
    <property type="match status" value="1"/>
</dbReference>
<organism evidence="6 7">
    <name type="scientific">Rudaeicoccus suwonensis</name>
    <dbReference type="NCBI Taxonomy" id="657409"/>
    <lineage>
        <taxon>Bacteria</taxon>
        <taxon>Bacillati</taxon>
        <taxon>Actinomycetota</taxon>
        <taxon>Actinomycetes</taxon>
        <taxon>Micrococcales</taxon>
        <taxon>Dermacoccaceae</taxon>
        <taxon>Rudaeicoccus</taxon>
    </lineage>
</organism>
<evidence type="ECO:0000256" key="2">
    <source>
        <dbReference type="ARBA" id="ARBA00022448"/>
    </source>
</evidence>
<evidence type="ECO:0000256" key="3">
    <source>
        <dbReference type="ARBA" id="ARBA00022741"/>
    </source>
</evidence>
<dbReference type="InterPro" id="IPR003439">
    <property type="entry name" value="ABC_transporter-like_ATP-bd"/>
</dbReference>
<feature type="domain" description="ABC transporter" evidence="5">
    <location>
        <begin position="15"/>
        <end position="247"/>
    </location>
</feature>
<dbReference type="SMART" id="SM00382">
    <property type="entry name" value="AAA"/>
    <property type="match status" value="1"/>
</dbReference>
<name>A0A561E3P1_9MICO</name>
<keyword evidence="3" id="KW-0547">Nucleotide-binding</keyword>
<dbReference type="PROSITE" id="PS50893">
    <property type="entry name" value="ABC_TRANSPORTER_2"/>
    <property type="match status" value="1"/>
</dbReference>
<dbReference type="Pfam" id="PF00005">
    <property type="entry name" value="ABC_tran"/>
    <property type="match status" value="1"/>
</dbReference>
<keyword evidence="7" id="KW-1185">Reference proteome</keyword>
<dbReference type="PANTHER" id="PTHR42734:SF17">
    <property type="entry name" value="METAL TRANSPORT SYSTEM ATP-BINDING PROTEIN TM_0124-RELATED"/>
    <property type="match status" value="1"/>
</dbReference>
<evidence type="ECO:0000313" key="6">
    <source>
        <dbReference type="EMBL" id="TWE10235.1"/>
    </source>
</evidence>
<dbReference type="InterPro" id="IPR050153">
    <property type="entry name" value="Metal_Ion_Import_ABC"/>
</dbReference>
<dbReference type="AlphaFoldDB" id="A0A561E3P1"/>
<dbReference type="GO" id="GO:0016887">
    <property type="term" value="F:ATP hydrolysis activity"/>
    <property type="evidence" value="ECO:0007669"/>
    <property type="project" value="InterPro"/>
</dbReference>
<keyword evidence="4 6" id="KW-0067">ATP-binding</keyword>
<protein>
    <submittedName>
        <fullName evidence="6">Zinc/manganese transport system ATP-binding protein</fullName>
    </submittedName>
</protein>
<gene>
    <name evidence="6" type="ORF">BKA23_2589</name>
</gene>
<proteinExistence type="inferred from homology"/>
<dbReference type="SUPFAM" id="SSF52540">
    <property type="entry name" value="P-loop containing nucleoside triphosphate hydrolases"/>
    <property type="match status" value="1"/>
</dbReference>
<dbReference type="InterPro" id="IPR003593">
    <property type="entry name" value="AAA+_ATPase"/>
</dbReference>
<dbReference type="EMBL" id="VIVQ01000002">
    <property type="protein sequence ID" value="TWE10235.1"/>
    <property type="molecule type" value="Genomic_DNA"/>
</dbReference>
<dbReference type="InterPro" id="IPR027417">
    <property type="entry name" value="P-loop_NTPase"/>
</dbReference>
<dbReference type="RefSeq" id="WP_211841714.1">
    <property type="nucleotide sequence ID" value="NZ_VIVQ01000002.1"/>
</dbReference>
<evidence type="ECO:0000256" key="1">
    <source>
        <dbReference type="ARBA" id="ARBA00005417"/>
    </source>
</evidence>
<reference evidence="6 7" key="1">
    <citation type="submission" date="2019-06" db="EMBL/GenBank/DDBJ databases">
        <title>Sequencing the genomes of 1000 actinobacteria strains.</title>
        <authorList>
            <person name="Klenk H.-P."/>
        </authorList>
    </citation>
    <scope>NUCLEOTIDE SEQUENCE [LARGE SCALE GENOMIC DNA]</scope>
    <source>
        <strain evidence="6 7">DSM 19560</strain>
    </source>
</reference>
<evidence type="ECO:0000256" key="4">
    <source>
        <dbReference type="ARBA" id="ARBA00022840"/>
    </source>
</evidence>
<comment type="similarity">
    <text evidence="1">Belongs to the ABC transporter superfamily.</text>
</comment>
<accession>A0A561E3P1</accession>
<comment type="caution">
    <text evidence="6">The sequence shown here is derived from an EMBL/GenBank/DDBJ whole genome shotgun (WGS) entry which is preliminary data.</text>
</comment>
<keyword evidence="2" id="KW-0813">Transport</keyword>
<evidence type="ECO:0000313" key="7">
    <source>
        <dbReference type="Proteomes" id="UP000318297"/>
    </source>
</evidence>
<dbReference type="Proteomes" id="UP000318297">
    <property type="component" value="Unassembled WGS sequence"/>
</dbReference>